<accession>A0A098LBG0</accession>
<reference evidence="1 2" key="1">
    <citation type="submission" date="2014-09" db="EMBL/GenBank/DDBJ databases">
        <title>Sporocytophaga myxococcoides PG-01 genome sequencing.</title>
        <authorList>
            <person name="Liu L."/>
            <person name="Gao P.J."/>
            <person name="Chen G.J."/>
            <person name="Wang L.S."/>
        </authorList>
    </citation>
    <scope>NUCLEOTIDE SEQUENCE [LARGE SCALE GENOMIC DNA]</scope>
    <source>
        <strain evidence="1 2">PG-01</strain>
    </source>
</reference>
<dbReference type="STRING" id="153721.MYP_954"/>
<dbReference type="eggNOG" id="ENOG502ZBQZ">
    <property type="taxonomic scope" value="Bacteria"/>
</dbReference>
<dbReference type="Proteomes" id="UP000030185">
    <property type="component" value="Unassembled WGS sequence"/>
</dbReference>
<evidence type="ECO:0000313" key="1">
    <source>
        <dbReference type="EMBL" id="GAL83727.1"/>
    </source>
</evidence>
<comment type="caution">
    <text evidence="1">The sequence shown here is derived from an EMBL/GenBank/DDBJ whole genome shotgun (WGS) entry which is preliminary data.</text>
</comment>
<dbReference type="EMBL" id="BBLT01000002">
    <property type="protein sequence ID" value="GAL83727.1"/>
    <property type="molecule type" value="Genomic_DNA"/>
</dbReference>
<dbReference type="AlphaFoldDB" id="A0A098LBG0"/>
<name>A0A098LBG0_9BACT</name>
<evidence type="ECO:0000313" key="2">
    <source>
        <dbReference type="Proteomes" id="UP000030185"/>
    </source>
</evidence>
<proteinExistence type="predicted"/>
<evidence type="ECO:0008006" key="3">
    <source>
        <dbReference type="Google" id="ProtNLM"/>
    </source>
</evidence>
<gene>
    <name evidence="1" type="ORF">MYP_954</name>
</gene>
<protein>
    <recommendedName>
        <fullName evidence="3">ABC transporter ATPase</fullName>
    </recommendedName>
</protein>
<organism evidence="1 2">
    <name type="scientific">Sporocytophaga myxococcoides</name>
    <dbReference type="NCBI Taxonomy" id="153721"/>
    <lineage>
        <taxon>Bacteria</taxon>
        <taxon>Pseudomonadati</taxon>
        <taxon>Bacteroidota</taxon>
        <taxon>Cytophagia</taxon>
        <taxon>Cytophagales</taxon>
        <taxon>Cytophagaceae</taxon>
        <taxon>Sporocytophaga</taxon>
    </lineage>
</organism>
<sequence length="175" mass="20014">MPSTKDYKMIIPEQPKIASFPETSKVWVYQSDREFSLEEQDYISEKLYTFISGWESHGRKLTGTFEIRFNRFIILAVDESISDASGCSIDKSVVIIREIASQTGTNLLDRSLVAYKNASSPIHIVKFNEVSTAIKQGIITKETLIYNNTISSLQELQMNWEIPAKNSWASRFFNN</sequence>
<keyword evidence="2" id="KW-1185">Reference proteome</keyword>